<proteinExistence type="predicted"/>
<evidence type="ECO:0000313" key="4">
    <source>
        <dbReference type="Proteomes" id="UP000298050"/>
    </source>
</evidence>
<dbReference type="OrthoDB" id="7481928at2"/>
<feature type="region of interest" description="Disordered" evidence="1">
    <location>
        <begin position="156"/>
        <end position="181"/>
    </location>
</feature>
<feature type="transmembrane region" description="Helical" evidence="2">
    <location>
        <begin position="1716"/>
        <end position="1734"/>
    </location>
</feature>
<reference evidence="3 4" key="1">
    <citation type="submission" date="2019-04" db="EMBL/GenBank/DDBJ databases">
        <title>Taxonomy of novel Haliea sp. from mangrove soil of West Coast of India.</title>
        <authorList>
            <person name="Verma A."/>
            <person name="Kumar P."/>
            <person name="Krishnamurthi S."/>
        </authorList>
    </citation>
    <scope>NUCLEOTIDE SEQUENCE [LARGE SCALE GENOMIC DNA]</scope>
    <source>
        <strain evidence="3 4">SAOS-164</strain>
    </source>
</reference>
<feature type="transmembrane region" description="Helical" evidence="2">
    <location>
        <begin position="1007"/>
        <end position="1032"/>
    </location>
</feature>
<feature type="transmembrane region" description="Helical" evidence="2">
    <location>
        <begin position="12"/>
        <end position="31"/>
    </location>
</feature>
<keyword evidence="2" id="KW-1133">Transmembrane helix</keyword>
<dbReference type="EMBL" id="SRLE01000006">
    <property type="protein sequence ID" value="TGD74158.1"/>
    <property type="molecule type" value="Genomic_DNA"/>
</dbReference>
<name>A0A4Z0M459_9GAMM</name>
<evidence type="ECO:0000256" key="1">
    <source>
        <dbReference type="SAM" id="MobiDB-lite"/>
    </source>
</evidence>
<sequence length="1748" mass="192966">MASLRRKVGNYAWLMVSLLLVFGVGIALYVMETENRGSYFHQLRFRQLGETARGFETNLASFNTLAREHRQIVARELTGVLALRETLARIQEMQVQGAVATQAAGTQSHPGLARAQQAQTGLMLFYEGRCADGGTLKPQGWLAERLLERARLLNPDSQAAASPAPEPEPAAEDPNTVPEPKKTLKNQILNLETQMCAAGALASIPPGEMLAWGNAIAKAAGRIRADAEAIELEGYSGTAAATARDIREILSTSLQLLQAGLNGVSKNQTEKNIESLEHERLTQFVQEQIAKFWSGELSAFWRNPAQANQQVLQAAAAATPAEIRKSMDALNRLVQIVEQRYTAPDSPLSPSAKQHRLAVDFVQAPTISGVPICTREKDFLQSFVFPGGASGPYVSSHYAIGNCIVQSQLAYVASFSELLALEADQFALVMIADAKGRLLYSGSAEPGSDNQFNVNIRDLLGLSAEEAEQAGGEQGEPTNRSLIREIDYLGVPHLAYVLPHKLNTRHVQIQDDIASPEKNASTGEGETGTRNVLAQQRLESLYFVGLIPERQVKSDKLRLSPGFYSVLLAIAIAILLGFVFLKIKWIHIAAAFTRWDRRFATFAVVLMTLLIAIGSTTLLVYSSVRQDFKADAAHALHRIASRFEDEFNQVLYTADKLLTDPQLTARVLGTANTADNPACAADAPEDNRASPAGKSLCSTFMCEKKDTSGSLFGEVTSGWYLHNLEENRSALADCTGAVQQPDLHSLENILILDENGKVSGDLVRGSEKLVQLISRPDLSKRHYFQQAKSGDVLLWPVTRQVSSDEAPETNNAKATATEEHIADIPIAIERILSVSNGSLSTQVALPLEQLCTAVKPGNGTYFPGFNRLCDARSTADGASAPAASPRPLALSFGFSLEVARAPLLPSNLKFAVIDNASGTVLYHSQPRRSLVESFYEETEFDAALLAYTRANTARQRSVEEDDPPFFDGLYRGERTRFYLSPINSRLPWTLIVFHEKEYLGAYPALQFALSLMIGIGALVLICTLVLILGAKWKGITSCLWPRLEGVGFYWKWVRRLLVIAAVESCLLAIIFLSHGPDSYMATVARSFSLFVAGYLALFAMLAVLLHISFRKRFRCDLLPGGAQAKPGCYEGSQKLTRSYALYIWCLLLACVAIPAVGITNAIGVNLLHALADYDTLILDERSEESHKLGCDYHARRGEPCPGGNIPTLRCLDVDLMYAVFAEEGACSNIETGTKTPAEERILLRHESKRSTRQSAGPYDVNFELMLRLISPVWEHAGLLRTLAFDNPAETPEPDTPAQASTTVAADYTYPNFVQLLRAMYESWLGFGVVLATLFLAWLVYQAIRFLARYLLGTGVPVSYRTTPQVLCVDWDNFVEVCRNRSTGDVERLTTDIAAGKRARALCIRPMQRQMQVDCPVWSENCTLRNDVGTARPIDLSTLLCEPGTVDKLARNIARSSHPGPTLLMLENIESAAFDTERRKRLLEFLEQVVLAPRGPAVVIFCDVSPLYLLTNQKQYLANGEDDDKTSYDPAEILRWSKLLAKFSKYYGWAPCLMEIDQQMSVARQTLIKELRVWPQLLPLKDVFTAQIGKRIDSLSEEQVVQFVGAHAGAEYRRRWSLCTRAERLMLYQLANGLIINTRNIEPLEHLIRRGYIERNPHWAIANQSFARFVRSAESSSVFATWMEEADRGVWRLLKVPMLGFALVIIGIIIYSTQQELNSFVTLFSGVLGLIPLLLRNISLLSGNGSGGR</sequence>
<evidence type="ECO:0000256" key="2">
    <source>
        <dbReference type="SAM" id="Phobius"/>
    </source>
</evidence>
<feature type="transmembrane region" description="Helical" evidence="2">
    <location>
        <begin position="1692"/>
        <end position="1710"/>
    </location>
</feature>
<accession>A0A4Z0M459</accession>
<dbReference type="RefSeq" id="WP_135442797.1">
    <property type="nucleotide sequence ID" value="NZ_SRLE01000006.1"/>
</dbReference>
<keyword evidence="4" id="KW-1185">Reference proteome</keyword>
<comment type="caution">
    <text evidence="3">The sequence shown here is derived from an EMBL/GenBank/DDBJ whole genome shotgun (WGS) entry which is preliminary data.</text>
</comment>
<feature type="transmembrane region" description="Helical" evidence="2">
    <location>
        <begin position="1139"/>
        <end position="1162"/>
    </location>
</feature>
<gene>
    <name evidence="3" type="ORF">E4634_08480</name>
</gene>
<protein>
    <submittedName>
        <fullName evidence="3">Uncharacterized protein</fullName>
    </submittedName>
</protein>
<organism evidence="3 4">
    <name type="scientific">Mangrovimicrobium sediminis</name>
    <dbReference type="NCBI Taxonomy" id="2562682"/>
    <lineage>
        <taxon>Bacteria</taxon>
        <taxon>Pseudomonadati</taxon>
        <taxon>Pseudomonadota</taxon>
        <taxon>Gammaproteobacteria</taxon>
        <taxon>Cellvibrionales</taxon>
        <taxon>Halieaceae</taxon>
        <taxon>Mangrovimicrobium</taxon>
    </lineage>
</organism>
<feature type="transmembrane region" description="Helical" evidence="2">
    <location>
        <begin position="1322"/>
        <end position="1340"/>
    </location>
</feature>
<feature type="transmembrane region" description="Helical" evidence="2">
    <location>
        <begin position="602"/>
        <end position="621"/>
    </location>
</feature>
<feature type="transmembrane region" description="Helical" evidence="2">
    <location>
        <begin position="562"/>
        <end position="581"/>
    </location>
</feature>
<feature type="transmembrane region" description="Helical" evidence="2">
    <location>
        <begin position="1052"/>
        <end position="1075"/>
    </location>
</feature>
<keyword evidence="2" id="KW-0472">Membrane</keyword>
<feature type="transmembrane region" description="Helical" evidence="2">
    <location>
        <begin position="1087"/>
        <end position="1107"/>
    </location>
</feature>
<evidence type="ECO:0000313" key="3">
    <source>
        <dbReference type="EMBL" id="TGD74158.1"/>
    </source>
</evidence>
<keyword evidence="2" id="KW-0812">Transmembrane</keyword>
<dbReference type="Proteomes" id="UP000298050">
    <property type="component" value="Unassembled WGS sequence"/>
</dbReference>